<proteinExistence type="predicted"/>
<reference evidence="2" key="1">
    <citation type="journal article" date="2020" name="G3 (Bethesda)">
        <title>High-Quality Assemblies for Three Invasive Social Wasps from the &lt;i&gt;Vespula&lt;/i&gt; Genus.</title>
        <authorList>
            <person name="Harrop T.W.R."/>
            <person name="Guhlin J."/>
            <person name="McLaughlin G.M."/>
            <person name="Permina E."/>
            <person name="Stockwell P."/>
            <person name="Gilligan J."/>
            <person name="Le Lec M.F."/>
            <person name="Gruber M.A.M."/>
            <person name="Quinn O."/>
            <person name="Lovegrove M."/>
            <person name="Duncan E.J."/>
            <person name="Remnant E.J."/>
            <person name="Van Eeckhoven J."/>
            <person name="Graham B."/>
            <person name="Knapp R.A."/>
            <person name="Langford K.W."/>
            <person name="Kronenberg Z."/>
            <person name="Press M.O."/>
            <person name="Eacker S.M."/>
            <person name="Wilson-Rankin E.E."/>
            <person name="Purcell J."/>
            <person name="Lester P.J."/>
            <person name="Dearden P.K."/>
        </authorList>
    </citation>
    <scope>NUCLEOTIDE SEQUENCE</scope>
    <source>
        <strain evidence="2">Marl-1</strain>
    </source>
</reference>
<keyword evidence="1" id="KW-1133">Transmembrane helix</keyword>
<dbReference type="AlphaFoldDB" id="A0A834KWM7"/>
<protein>
    <submittedName>
        <fullName evidence="2">Uncharacterized protein</fullName>
    </submittedName>
</protein>
<keyword evidence="1" id="KW-0812">Transmembrane</keyword>
<sequence>MGWAYEGLLDRSPSIEIVMSKRVFREFVELVIVVLIVVVAAAAVAAAAVVVIVVVVVVVVVVVSGRDRGVHPTYRCWGYTL</sequence>
<dbReference type="EMBL" id="JACSEA010000001">
    <property type="protein sequence ID" value="KAF7411481.1"/>
    <property type="molecule type" value="Genomic_DNA"/>
</dbReference>
<gene>
    <name evidence="2" type="ORF">HZH66_000377</name>
</gene>
<name>A0A834KWM7_VESVU</name>
<organism evidence="2 3">
    <name type="scientific">Vespula vulgaris</name>
    <name type="common">Yellow jacket</name>
    <name type="synonym">Wasp</name>
    <dbReference type="NCBI Taxonomy" id="7454"/>
    <lineage>
        <taxon>Eukaryota</taxon>
        <taxon>Metazoa</taxon>
        <taxon>Ecdysozoa</taxon>
        <taxon>Arthropoda</taxon>
        <taxon>Hexapoda</taxon>
        <taxon>Insecta</taxon>
        <taxon>Pterygota</taxon>
        <taxon>Neoptera</taxon>
        <taxon>Endopterygota</taxon>
        <taxon>Hymenoptera</taxon>
        <taxon>Apocrita</taxon>
        <taxon>Aculeata</taxon>
        <taxon>Vespoidea</taxon>
        <taxon>Vespidae</taxon>
        <taxon>Vespinae</taxon>
        <taxon>Vespula</taxon>
    </lineage>
</organism>
<evidence type="ECO:0000313" key="2">
    <source>
        <dbReference type="EMBL" id="KAF7411481.1"/>
    </source>
</evidence>
<evidence type="ECO:0000313" key="3">
    <source>
        <dbReference type="Proteomes" id="UP000614350"/>
    </source>
</evidence>
<comment type="caution">
    <text evidence="2">The sequence shown here is derived from an EMBL/GenBank/DDBJ whole genome shotgun (WGS) entry which is preliminary data.</text>
</comment>
<feature type="transmembrane region" description="Helical" evidence="1">
    <location>
        <begin position="30"/>
        <end position="63"/>
    </location>
</feature>
<dbReference type="Proteomes" id="UP000614350">
    <property type="component" value="Unassembled WGS sequence"/>
</dbReference>
<keyword evidence="3" id="KW-1185">Reference proteome</keyword>
<evidence type="ECO:0000256" key="1">
    <source>
        <dbReference type="SAM" id="Phobius"/>
    </source>
</evidence>
<accession>A0A834KWM7</accession>
<keyword evidence="1" id="KW-0472">Membrane</keyword>